<dbReference type="EMBL" id="UOFD01000013">
    <property type="protein sequence ID" value="VAW50430.1"/>
    <property type="molecule type" value="Genomic_DNA"/>
</dbReference>
<proteinExistence type="predicted"/>
<dbReference type="InterPro" id="IPR014871">
    <property type="entry name" value="dUTPase/dCTP_pyrophosphatase"/>
</dbReference>
<dbReference type="Pfam" id="PF08761">
    <property type="entry name" value="dUTPase_2"/>
    <property type="match status" value="1"/>
</dbReference>
<dbReference type="EC" id="3.6.1.23" evidence="1"/>
<protein>
    <submittedName>
        <fullName evidence="1">Dimeric dUTPase</fullName>
        <ecNumber evidence="1">3.6.1.23</ecNumber>
    </submittedName>
</protein>
<organism evidence="1">
    <name type="scientific">hydrothermal vent metagenome</name>
    <dbReference type="NCBI Taxonomy" id="652676"/>
    <lineage>
        <taxon>unclassified sequences</taxon>
        <taxon>metagenomes</taxon>
        <taxon>ecological metagenomes</taxon>
    </lineage>
</organism>
<name>A0A3B0WDE8_9ZZZZ</name>
<keyword evidence="1" id="KW-0378">Hydrolase</keyword>
<reference evidence="1" key="1">
    <citation type="submission" date="2018-06" db="EMBL/GenBank/DDBJ databases">
        <authorList>
            <person name="Zhirakovskaya E."/>
        </authorList>
    </citation>
    <scope>NUCLEOTIDE SEQUENCE</scope>
</reference>
<sequence length="203" mass="23714">MKQKLINMLELQNSMNSKVNENWRSAGNEWYRAIWMEASEMLEHYGWKWWKKQAPDVMQVKLEVVDIVHFALSIRLEQNMPLADTAELIAKDFENSMQAEDIRKSIECLALLTLTDQGAHFTFIAGIMKHLEMSFDELYEIYVGKNVLNMFRQDNGYKEGTYNKVWNGREDNEYLADIMAQLNGNSETFQDDVYTALSQNYAA</sequence>
<dbReference type="Gene3D" id="1.10.4010.10">
    <property type="entry name" value="Type II deoxyuridine triphosphatase"/>
    <property type="match status" value="1"/>
</dbReference>
<dbReference type="AlphaFoldDB" id="A0A3B0WDE8"/>
<gene>
    <name evidence="1" type="ORF">MNBD_GAMMA06-1724</name>
</gene>
<evidence type="ECO:0000313" key="1">
    <source>
        <dbReference type="EMBL" id="VAW50430.1"/>
    </source>
</evidence>
<accession>A0A3B0WDE8</accession>
<dbReference type="GO" id="GO:0004170">
    <property type="term" value="F:dUTP diphosphatase activity"/>
    <property type="evidence" value="ECO:0007669"/>
    <property type="project" value="UniProtKB-EC"/>
</dbReference>
<dbReference type="CDD" id="cd11527">
    <property type="entry name" value="NTP-PPase_dUTPase"/>
    <property type="match status" value="1"/>
</dbReference>
<dbReference type="SUPFAM" id="SSF101386">
    <property type="entry name" value="all-alpha NTP pyrophosphatases"/>
    <property type="match status" value="1"/>
</dbReference>